<dbReference type="RefSeq" id="WP_196936384.1">
    <property type="nucleotide sequence ID" value="NZ_MU158698.1"/>
</dbReference>
<evidence type="ECO:0000259" key="2">
    <source>
        <dbReference type="PROSITE" id="PS50965"/>
    </source>
</evidence>
<evidence type="ECO:0000313" key="4">
    <source>
        <dbReference type="Proteomes" id="UP000616201"/>
    </source>
</evidence>
<organism evidence="3 4">
    <name type="scientific">Sphingobacterium hungaricum</name>
    <dbReference type="NCBI Taxonomy" id="2082723"/>
    <lineage>
        <taxon>Bacteria</taxon>
        <taxon>Pseudomonadati</taxon>
        <taxon>Bacteroidota</taxon>
        <taxon>Sphingobacteriia</taxon>
        <taxon>Sphingobacteriales</taxon>
        <taxon>Sphingobacteriaceae</taxon>
        <taxon>Sphingobacterium</taxon>
    </lineage>
</organism>
<dbReference type="InterPro" id="IPR011528">
    <property type="entry name" value="NERD"/>
</dbReference>
<keyword evidence="4" id="KW-1185">Reference proteome</keyword>
<dbReference type="Pfam" id="PF01396">
    <property type="entry name" value="Zn_ribbon_Top1"/>
    <property type="match status" value="1"/>
</dbReference>
<evidence type="ECO:0000256" key="1">
    <source>
        <dbReference type="SAM" id="Phobius"/>
    </source>
</evidence>
<feature type="transmembrane region" description="Helical" evidence="1">
    <location>
        <begin position="6"/>
        <end position="22"/>
    </location>
</feature>
<gene>
    <name evidence="3" type="ORF">C4F49_11800</name>
</gene>
<dbReference type="Pfam" id="PF08378">
    <property type="entry name" value="NERD"/>
    <property type="match status" value="1"/>
</dbReference>
<dbReference type="PROSITE" id="PS50965">
    <property type="entry name" value="NERD"/>
    <property type="match status" value="1"/>
</dbReference>
<dbReference type="Gene3D" id="3.30.65.10">
    <property type="entry name" value="Bacterial Topoisomerase I, domain 1"/>
    <property type="match status" value="1"/>
</dbReference>
<sequence length="242" mass="28150">MSNEILLYVFLFLGLAILLKFLKPKIKGFLGELLIRFVLLFLNKKEYKIIHDVKVFYNGLMSQIDHVVVSKYGIFVIETKNYKGWIFGSENAYEWTQVIFNNKYKLYNPVKQNLGHVRALQANLADYPNLDYFPIVVFTGSARLKVNCSYPVIIFYRLLKTIKSSKEINISEFTRDEIYNLLLKINGNIPNIEAKKFGNTTIKQKNNLCPDCNSPLIPKQGKFGRFMGCTNFPRCRYTKRLS</sequence>
<evidence type="ECO:0000313" key="3">
    <source>
        <dbReference type="EMBL" id="MBE8714367.1"/>
    </source>
</evidence>
<dbReference type="InterPro" id="IPR013498">
    <property type="entry name" value="Topo_IA_Znf"/>
</dbReference>
<dbReference type="GO" id="GO:0006265">
    <property type="term" value="P:DNA topological change"/>
    <property type="evidence" value="ECO:0007669"/>
    <property type="project" value="InterPro"/>
</dbReference>
<keyword evidence="1" id="KW-0472">Membrane</keyword>
<dbReference type="SUPFAM" id="SSF57783">
    <property type="entry name" value="Zinc beta-ribbon"/>
    <property type="match status" value="1"/>
</dbReference>
<feature type="domain" description="NERD" evidence="2">
    <location>
        <begin position="27"/>
        <end position="143"/>
    </location>
</feature>
<proteinExistence type="predicted"/>
<protein>
    <submittedName>
        <fullName evidence="3">NERD nuclease</fullName>
    </submittedName>
</protein>
<dbReference type="GO" id="GO:0003677">
    <property type="term" value="F:DNA binding"/>
    <property type="evidence" value="ECO:0007669"/>
    <property type="project" value="InterPro"/>
</dbReference>
<keyword evidence="1" id="KW-1133">Transmembrane helix</keyword>
<dbReference type="EMBL" id="PRDK01000006">
    <property type="protein sequence ID" value="MBE8714367.1"/>
    <property type="molecule type" value="Genomic_DNA"/>
</dbReference>
<reference evidence="3" key="1">
    <citation type="submission" date="2018-02" db="EMBL/GenBank/DDBJ databases">
        <authorList>
            <person name="Vasarhelyi B.M."/>
            <person name="Deshmukh S."/>
            <person name="Balint B."/>
            <person name="Kukolya J."/>
        </authorList>
    </citation>
    <scope>NUCLEOTIDE SEQUENCE</scope>
    <source>
        <strain evidence="3">KB22</strain>
    </source>
</reference>
<dbReference type="GO" id="GO:0005694">
    <property type="term" value="C:chromosome"/>
    <property type="evidence" value="ECO:0007669"/>
    <property type="project" value="InterPro"/>
</dbReference>
<name>A0A928UX83_9SPHI</name>
<accession>A0A928UX83</accession>
<dbReference type="Proteomes" id="UP000616201">
    <property type="component" value="Unassembled WGS sequence"/>
</dbReference>
<keyword evidence="1" id="KW-0812">Transmembrane</keyword>
<dbReference type="AlphaFoldDB" id="A0A928UX83"/>
<comment type="caution">
    <text evidence="3">The sequence shown here is derived from an EMBL/GenBank/DDBJ whole genome shotgun (WGS) entry which is preliminary data.</text>
</comment>
<dbReference type="GO" id="GO:0003916">
    <property type="term" value="F:DNA topoisomerase activity"/>
    <property type="evidence" value="ECO:0007669"/>
    <property type="project" value="InterPro"/>
</dbReference>